<protein>
    <submittedName>
        <fullName evidence="1">Phenylacetate-CoA ligase</fullName>
    </submittedName>
</protein>
<dbReference type="KEGG" id="nha:Nham_0936"/>
<proteinExistence type="predicted"/>
<dbReference type="PANTHER" id="PTHR43845">
    <property type="entry name" value="BLR5969 PROTEIN"/>
    <property type="match status" value="1"/>
</dbReference>
<dbReference type="InterPro" id="IPR042099">
    <property type="entry name" value="ANL_N_sf"/>
</dbReference>
<gene>
    <name evidence="1" type="ordered locus">Nham_0936</name>
</gene>
<accession>Q1QPQ4</accession>
<dbReference type="STRING" id="323097.Nham_0936"/>
<keyword evidence="1" id="KW-0436">Ligase</keyword>
<name>Q1QPQ4_NITHX</name>
<keyword evidence="2" id="KW-1185">Reference proteome</keyword>
<dbReference type="AlphaFoldDB" id="Q1QPQ4"/>
<dbReference type="HOGENOM" id="CLU_176971_0_0_5"/>
<dbReference type="Gene3D" id="3.40.50.12780">
    <property type="entry name" value="N-terminal domain of ligase-like"/>
    <property type="match status" value="1"/>
</dbReference>
<evidence type="ECO:0000313" key="2">
    <source>
        <dbReference type="Proteomes" id="UP000001953"/>
    </source>
</evidence>
<organism evidence="1 2">
    <name type="scientific">Nitrobacter hamburgensis (strain DSM 10229 / NCIMB 13809 / X14)</name>
    <dbReference type="NCBI Taxonomy" id="323097"/>
    <lineage>
        <taxon>Bacteria</taxon>
        <taxon>Pseudomonadati</taxon>
        <taxon>Pseudomonadota</taxon>
        <taxon>Alphaproteobacteria</taxon>
        <taxon>Hyphomicrobiales</taxon>
        <taxon>Nitrobacteraceae</taxon>
        <taxon>Nitrobacter</taxon>
    </lineage>
</organism>
<dbReference type="Proteomes" id="UP000001953">
    <property type="component" value="Chromosome"/>
</dbReference>
<sequence>MENLTPCKEELEPIEYASRDEISALQLKRMKQAIKHACENSPFFHKRFDETGVHPNDLNSLSDLPKFPFTYKRDLRDTYPFGMFAVPVARSEGKAKRVVDNRPKE</sequence>
<dbReference type="EMBL" id="CP000319">
    <property type="protein sequence ID" value="ABE61793.1"/>
    <property type="molecule type" value="Genomic_DNA"/>
</dbReference>
<dbReference type="GO" id="GO:0016874">
    <property type="term" value="F:ligase activity"/>
    <property type="evidence" value="ECO:0007669"/>
    <property type="project" value="UniProtKB-KW"/>
</dbReference>
<evidence type="ECO:0000313" key="1">
    <source>
        <dbReference type="EMBL" id="ABE61793.1"/>
    </source>
</evidence>
<dbReference type="eggNOG" id="COG1541">
    <property type="taxonomic scope" value="Bacteria"/>
</dbReference>
<dbReference type="PANTHER" id="PTHR43845:SF1">
    <property type="entry name" value="BLR5969 PROTEIN"/>
    <property type="match status" value="1"/>
</dbReference>
<reference evidence="1 2" key="1">
    <citation type="submission" date="2006-03" db="EMBL/GenBank/DDBJ databases">
        <title>Complete sequence of chromosome of Nitrobacter hamburgensis X14.</title>
        <authorList>
            <consortium name="US DOE Joint Genome Institute"/>
            <person name="Copeland A."/>
            <person name="Lucas S."/>
            <person name="Lapidus A."/>
            <person name="Barry K."/>
            <person name="Detter J.C."/>
            <person name="Glavina del Rio T."/>
            <person name="Hammon N."/>
            <person name="Israni S."/>
            <person name="Dalin E."/>
            <person name="Tice H."/>
            <person name="Pitluck S."/>
            <person name="Chain P."/>
            <person name="Malfatti S."/>
            <person name="Shin M."/>
            <person name="Vergez L."/>
            <person name="Schmutz J."/>
            <person name="Larimer F."/>
            <person name="Land M."/>
            <person name="Hauser L."/>
            <person name="Kyrpides N."/>
            <person name="Ivanova N."/>
            <person name="Ward B."/>
            <person name="Arp D."/>
            <person name="Klotz M."/>
            <person name="Stein L."/>
            <person name="O'Mullan G."/>
            <person name="Starkenburg S."/>
            <person name="Sayavedra L."/>
            <person name="Poret-Peterson A.T."/>
            <person name="Gentry M.E."/>
            <person name="Bruce D."/>
            <person name="Richardson P."/>
        </authorList>
    </citation>
    <scope>NUCLEOTIDE SEQUENCE [LARGE SCALE GENOMIC DNA]</scope>
    <source>
        <strain evidence="2">DSM 10229 / NCIMB 13809 / X14</strain>
    </source>
</reference>